<evidence type="ECO:0000313" key="2">
    <source>
        <dbReference type="EMBL" id="EDO05374.1"/>
    </source>
</evidence>
<dbReference type="AlphaFoldDB" id="A7AWE6"/>
<keyword evidence="3" id="KW-1185">Reference proteome</keyword>
<dbReference type="InParanoid" id="A7AWE6"/>
<reference evidence="3" key="3">
    <citation type="journal article" date="2021" name="Int. J. Parasitol.">
        <title>Comparative analysis of gene expression between Babesia bovis blood stages and kinetes allowed by improved genome annotation.</title>
        <authorList>
            <person name="Ueti M.W."/>
            <person name="Johnson W.C."/>
            <person name="Kappmeyer L.S."/>
            <person name="Herndon D.R."/>
            <person name="Mousel M.R."/>
            <person name="Reif K.E."/>
            <person name="Taus N.S."/>
            <person name="Ifeonu O.O."/>
            <person name="Silva J.C."/>
            <person name="Suarez C.E."/>
            <person name="Brayton K.A."/>
        </authorList>
    </citation>
    <scope>NUCLEOTIDE SEQUENCE [LARGE SCALE GENOMIC DNA]</scope>
</reference>
<feature type="region of interest" description="Disordered" evidence="1">
    <location>
        <begin position="11"/>
        <end position="39"/>
    </location>
</feature>
<accession>A7AWE6</accession>
<evidence type="ECO:0000256" key="1">
    <source>
        <dbReference type="SAM" id="MobiDB-lite"/>
    </source>
</evidence>
<protein>
    <submittedName>
        <fullName evidence="2">Uncharacterized protein</fullName>
    </submittedName>
</protein>
<evidence type="ECO:0000313" key="3">
    <source>
        <dbReference type="Proteomes" id="UP000002173"/>
    </source>
</evidence>
<dbReference type="OMA" id="KWIKTWS"/>
<dbReference type="EMBL" id="AAXT01000005">
    <property type="protein sequence ID" value="EDO05374.1"/>
    <property type="molecule type" value="Genomic_DNA"/>
</dbReference>
<dbReference type="eggNOG" id="ENOG502QY5Y">
    <property type="taxonomic scope" value="Eukaryota"/>
</dbReference>
<organism evidence="2 3">
    <name type="scientific">Babesia bovis</name>
    <dbReference type="NCBI Taxonomy" id="5865"/>
    <lineage>
        <taxon>Eukaryota</taxon>
        <taxon>Sar</taxon>
        <taxon>Alveolata</taxon>
        <taxon>Apicomplexa</taxon>
        <taxon>Aconoidasida</taxon>
        <taxon>Piroplasmida</taxon>
        <taxon>Babesiidae</taxon>
        <taxon>Babesia</taxon>
    </lineage>
</organism>
<reference evidence="3" key="2">
    <citation type="journal article" date="2020" name="Data Brief">
        <title>Transcriptome dataset of Babesia bovis life stages within vertebrate and invertebrate hosts.</title>
        <authorList>
            <person name="Ueti M.W."/>
            <person name="Johnson W.C."/>
            <person name="Kappmeyer L.S."/>
            <person name="Herndon D.R."/>
            <person name="Mousel M.R."/>
            <person name="Reif K.E."/>
            <person name="Taus N.S."/>
            <person name="Ifeonu O.O."/>
            <person name="Silva J.C."/>
            <person name="Suarez C.E."/>
            <person name="Brayton K.A."/>
        </authorList>
    </citation>
    <scope>NUCLEOTIDE SEQUENCE [LARGE SCALE GENOMIC DNA]</scope>
</reference>
<dbReference type="GeneID" id="5477158"/>
<sequence length="791" mass="90339">MDWRCIGISYAPPTEQTPRKTSHGDIHTSSAYPFDTPSDNAKPPKYQRWQYIVGVNPEDQAYYLHLLEGSANTGNVINTKPLSIVDKEAPLPRYYSESIDADYPNETLKKRTEAYKQPTLDHSVTPSLDTWLNYIAVKSRELVANFQRNALGLPESLLARISYKQELEVATQSCELLSKLSYIVQKTSSVHWRDTKTNAGIAYMFVIILFYKGVIIPEFDHVLDTVKWIKTWSNDYLRINDIEHNLSVEVHRAVSLEPVFWEYMTGVLLQSKMTHARFLKVTQFFLKHLTESLDDTNRDTVENSIIILLTECILPRLLLSGHYDIAVNIIRQWLGYNIFGSIGRPHFGIMSRHYLLYDLLSVNKECPVDRGLLLDLCELVDEMLMTREGNTELGYLGPLDYCNVNPVDTVPFIPVPLSNSNITSLLLRILDLLGSQSIDRCSSESKWYNFVNAIVIKTQCSLNLQTLLLLHVFIARPKSMLISHLLMLACGSKEVAKLLLALHVNRADLWATYCFMGLDTDEAYRDSIEVFPCHYPLLVAYTTFCLERGIPTKQAIEYIVDSLDKKATKSSETLGSIIPSKDCALVLLWTLNNADYLTMRGYMRQWKLKVSKLREQDLVHVLKAVCLMPGLKMGHKMAEYIIGLYSNNEKLCTIYVKYCIGRANRPAIRRMLSREMVLSQLSMATRHIEQIVNYSLGGRVYTASVRLMLLSRMDTCQTPVHLILHEPMPFQLPHVRLLVYILENTPRGCDALDLVVKHAGFAKVLWLILFKHLLASSDIVKEDMEMHGINT</sequence>
<proteinExistence type="predicted"/>
<dbReference type="RefSeq" id="XP_001608942.1">
    <property type="nucleotide sequence ID" value="XM_001608892.1"/>
</dbReference>
<gene>
    <name evidence="2" type="ORF">BBOV_I002920</name>
</gene>
<dbReference type="VEuPathDB" id="PiroplasmaDB:BBOV_I002920"/>
<comment type="caution">
    <text evidence="2">The sequence shown here is derived from an EMBL/GenBank/DDBJ whole genome shotgun (WGS) entry which is preliminary data.</text>
</comment>
<reference evidence="2 3" key="1">
    <citation type="journal article" date="2007" name="PLoS Pathog.">
        <title>Genome sequence of Babesia bovis and comparative analysis of apicomplexan hemoprotozoa.</title>
        <authorList>
            <person name="Brayton K.A."/>
            <person name="Lau A.O.T."/>
            <person name="Herndon D.R."/>
            <person name="Hannick L."/>
            <person name="Kappmeyer L.S."/>
            <person name="Berens S.J."/>
            <person name="Bidwell S.L."/>
            <person name="Brown W.C."/>
            <person name="Crabtree J."/>
            <person name="Fadrosh D."/>
            <person name="Feldblum T."/>
            <person name="Forberger H.A."/>
            <person name="Haas B.J."/>
            <person name="Howell J.M."/>
            <person name="Khouri H."/>
            <person name="Koo H."/>
            <person name="Mann D.J."/>
            <person name="Norimine J."/>
            <person name="Paulsen I.T."/>
            <person name="Radune D."/>
            <person name="Ren Q."/>
            <person name="Smith R.K. Jr."/>
            <person name="Suarez C.E."/>
            <person name="White O."/>
            <person name="Wortman J.R."/>
            <person name="Knowles D.P. Jr."/>
            <person name="McElwain T.F."/>
            <person name="Nene V.M."/>
        </authorList>
    </citation>
    <scope>NUCLEOTIDE SEQUENCE [LARGE SCALE GENOMIC DNA]</scope>
    <source>
        <strain evidence="2">T2Bo</strain>
    </source>
</reference>
<dbReference type="Proteomes" id="UP000002173">
    <property type="component" value="Unassembled WGS sequence"/>
</dbReference>
<name>A7AWE6_BABBO</name>
<dbReference type="KEGG" id="bbo:BBOV_I002920"/>